<organism evidence="1 2">
    <name type="scientific">Lichenicoccus roseus</name>
    <dbReference type="NCBI Taxonomy" id="2683649"/>
    <lineage>
        <taxon>Bacteria</taxon>
        <taxon>Pseudomonadati</taxon>
        <taxon>Pseudomonadota</taxon>
        <taxon>Alphaproteobacteria</taxon>
        <taxon>Acetobacterales</taxon>
        <taxon>Acetobacteraceae</taxon>
        <taxon>Lichenicoccus</taxon>
    </lineage>
</organism>
<gene>
    <name evidence="1" type="ORF">FE263_09680</name>
</gene>
<dbReference type="SUPFAM" id="SSF117782">
    <property type="entry name" value="YbjQ-like"/>
    <property type="match status" value="1"/>
</dbReference>
<dbReference type="AlphaFoldDB" id="A0A5R9J3Y8"/>
<dbReference type="InterPro" id="IPR035439">
    <property type="entry name" value="UPF0145_dom_sf"/>
</dbReference>
<dbReference type="Proteomes" id="UP000305654">
    <property type="component" value="Unassembled WGS sequence"/>
</dbReference>
<sequence>MHISTLGEKTGHGRELGVVYASVEGVNDESFDVCIVELIEKAHKLGAKALVGLQLVQSQFQWNQRTSLLATALAGIE</sequence>
<dbReference type="RefSeq" id="WP_138325807.1">
    <property type="nucleotide sequence ID" value="NZ_VCDI01000003.1"/>
</dbReference>
<name>A0A5R9J3Y8_9PROT</name>
<proteinExistence type="predicted"/>
<dbReference type="OrthoDB" id="9885752at2"/>
<protein>
    <submittedName>
        <fullName evidence="1">Uncharacterized protein</fullName>
    </submittedName>
</protein>
<accession>A0A5R9J3Y8</accession>
<evidence type="ECO:0000313" key="2">
    <source>
        <dbReference type="Proteomes" id="UP000305654"/>
    </source>
</evidence>
<dbReference type="EMBL" id="VCDI01000003">
    <property type="protein sequence ID" value="TLU72345.1"/>
    <property type="molecule type" value="Genomic_DNA"/>
</dbReference>
<keyword evidence="2" id="KW-1185">Reference proteome</keyword>
<reference evidence="1 2" key="1">
    <citation type="submission" date="2019-05" db="EMBL/GenBank/DDBJ databases">
        <authorList>
            <person name="Pankratov T."/>
            <person name="Grouzdev D."/>
        </authorList>
    </citation>
    <scope>NUCLEOTIDE SEQUENCE [LARGE SCALE GENOMIC DNA]</scope>
    <source>
        <strain evidence="1 2">KEBCLARHB70R</strain>
    </source>
</reference>
<comment type="caution">
    <text evidence="1">The sequence shown here is derived from an EMBL/GenBank/DDBJ whole genome shotgun (WGS) entry which is preliminary data.</text>
</comment>
<evidence type="ECO:0000313" key="1">
    <source>
        <dbReference type="EMBL" id="TLU72345.1"/>
    </source>
</evidence>